<dbReference type="OrthoDB" id="9810282at2"/>
<gene>
    <name evidence="2" type="ORF">AWN68_00955</name>
</gene>
<organism evidence="2 3">
    <name type="scientific">Roseivirga echinicomitans</name>
    <dbReference type="NCBI Taxonomy" id="296218"/>
    <lineage>
        <taxon>Bacteria</taxon>
        <taxon>Pseudomonadati</taxon>
        <taxon>Bacteroidota</taxon>
        <taxon>Cytophagia</taxon>
        <taxon>Cytophagales</taxon>
        <taxon>Roseivirgaceae</taxon>
        <taxon>Roseivirga</taxon>
    </lineage>
</organism>
<dbReference type="Pfam" id="PF04326">
    <property type="entry name" value="SLFN_AlbA_2"/>
    <property type="match status" value="1"/>
</dbReference>
<dbReference type="EMBL" id="LRDB01000001">
    <property type="protein sequence ID" value="KYG83890.1"/>
    <property type="molecule type" value="Genomic_DNA"/>
</dbReference>
<evidence type="ECO:0000313" key="2">
    <source>
        <dbReference type="EMBL" id="KYG83890.1"/>
    </source>
</evidence>
<keyword evidence="3" id="KW-1185">Reference proteome</keyword>
<protein>
    <submittedName>
        <fullName evidence="2">2OG-Fe(II) oxygenase</fullName>
    </submittedName>
</protein>
<dbReference type="PANTHER" id="PTHR30595:SF6">
    <property type="entry name" value="SCHLAFEN ALBA-2 DOMAIN-CONTAINING PROTEIN"/>
    <property type="match status" value="1"/>
</dbReference>
<reference evidence="2 3" key="1">
    <citation type="submission" date="2016-01" db="EMBL/GenBank/DDBJ databases">
        <title>Genome sequencing of Roseivirga echinicomitans KMM 6058.</title>
        <authorList>
            <person name="Selvaratnam C."/>
            <person name="Thevarajoo S."/>
            <person name="Goh K.M."/>
            <person name="Ee R."/>
            <person name="Chan K.-G."/>
            <person name="Chong C.S."/>
        </authorList>
    </citation>
    <scope>NUCLEOTIDE SEQUENCE [LARGE SCALE GENOMIC DNA]</scope>
    <source>
        <strain evidence="2 3">KMM 6058</strain>
    </source>
</reference>
<accession>A0A150XYN4</accession>
<evidence type="ECO:0000313" key="3">
    <source>
        <dbReference type="Proteomes" id="UP000075615"/>
    </source>
</evidence>
<dbReference type="PANTHER" id="PTHR30595">
    <property type="entry name" value="GLPR-RELATED TRANSCRIPTIONAL REPRESSOR"/>
    <property type="match status" value="1"/>
</dbReference>
<dbReference type="AlphaFoldDB" id="A0A150XYN4"/>
<comment type="caution">
    <text evidence="2">The sequence shown here is derived from an EMBL/GenBank/DDBJ whole genome shotgun (WGS) entry which is preliminary data.</text>
</comment>
<dbReference type="RefSeq" id="WP_068411431.1">
    <property type="nucleotide sequence ID" value="NZ_LRDB01000001.1"/>
</dbReference>
<proteinExistence type="predicted"/>
<dbReference type="Proteomes" id="UP000075615">
    <property type="component" value="Unassembled WGS sequence"/>
</dbReference>
<dbReference type="STRING" id="296218.AWN68_00955"/>
<name>A0A150XYN4_9BACT</name>
<feature type="domain" description="Schlafen AlbA-2" evidence="1">
    <location>
        <begin position="17"/>
        <end position="135"/>
    </location>
</feature>
<dbReference type="Gene3D" id="3.30.950.30">
    <property type="entry name" value="Schlafen, AAA domain"/>
    <property type="match status" value="1"/>
</dbReference>
<sequence>MENWSIRRLNVLTKNGEGIHLEFKKKANFPEKIAKELVAFANTQGGVLLLGVDDDGTISGTRNIEGEVFVLEQTIENLIWPKLNYDLQIIKLNEKKGIAVFEIQKGEKLPLQLKENIDAKSGKAYVRAGDQSLQATKEMREILKRRVKAKDTQFTFGEKERALMELLENNQTVTLIEYAKAANLSKFIASRTLIKLVLANVLEIEPEEREDLYFRK</sequence>
<evidence type="ECO:0000259" key="1">
    <source>
        <dbReference type="Pfam" id="PF04326"/>
    </source>
</evidence>
<dbReference type="InterPro" id="IPR007421">
    <property type="entry name" value="Schlafen_AlbA_2_dom"/>
</dbReference>
<dbReference type="InterPro" id="IPR038461">
    <property type="entry name" value="Schlafen_AlbA_2_dom_sf"/>
</dbReference>